<name>A0A5B7G2B8_PORTR</name>
<reference evidence="1 2" key="1">
    <citation type="submission" date="2019-05" db="EMBL/GenBank/DDBJ databases">
        <title>Another draft genome of Portunus trituberculatus and its Hox gene families provides insights of decapod evolution.</title>
        <authorList>
            <person name="Jeong J.-H."/>
            <person name="Song I."/>
            <person name="Kim S."/>
            <person name="Choi T."/>
            <person name="Kim D."/>
            <person name="Ryu S."/>
            <person name="Kim W."/>
        </authorList>
    </citation>
    <scope>NUCLEOTIDE SEQUENCE [LARGE SCALE GENOMIC DNA]</scope>
    <source>
        <tissue evidence="1">Muscle</tissue>
    </source>
</reference>
<evidence type="ECO:0000313" key="1">
    <source>
        <dbReference type="EMBL" id="MPC51697.1"/>
    </source>
</evidence>
<evidence type="ECO:0000313" key="2">
    <source>
        <dbReference type="Proteomes" id="UP000324222"/>
    </source>
</evidence>
<sequence>MRLGGDMGPNMGTTINKITCATNGVVHPVIHLSNLSPILLCFNSIFSSPWMCCDGTFLAISQAQRGKAMHEERVRDTLCFASVPED</sequence>
<proteinExistence type="predicted"/>
<dbReference type="AlphaFoldDB" id="A0A5B7G2B8"/>
<gene>
    <name evidence="1" type="ORF">E2C01_045548</name>
</gene>
<dbReference type="Proteomes" id="UP000324222">
    <property type="component" value="Unassembled WGS sequence"/>
</dbReference>
<organism evidence="1 2">
    <name type="scientific">Portunus trituberculatus</name>
    <name type="common">Swimming crab</name>
    <name type="synonym">Neptunus trituberculatus</name>
    <dbReference type="NCBI Taxonomy" id="210409"/>
    <lineage>
        <taxon>Eukaryota</taxon>
        <taxon>Metazoa</taxon>
        <taxon>Ecdysozoa</taxon>
        <taxon>Arthropoda</taxon>
        <taxon>Crustacea</taxon>
        <taxon>Multicrustacea</taxon>
        <taxon>Malacostraca</taxon>
        <taxon>Eumalacostraca</taxon>
        <taxon>Eucarida</taxon>
        <taxon>Decapoda</taxon>
        <taxon>Pleocyemata</taxon>
        <taxon>Brachyura</taxon>
        <taxon>Eubrachyura</taxon>
        <taxon>Portunoidea</taxon>
        <taxon>Portunidae</taxon>
        <taxon>Portuninae</taxon>
        <taxon>Portunus</taxon>
    </lineage>
</organism>
<comment type="caution">
    <text evidence="1">The sequence shown here is derived from an EMBL/GenBank/DDBJ whole genome shotgun (WGS) entry which is preliminary data.</text>
</comment>
<protein>
    <submittedName>
        <fullName evidence="1">Uncharacterized protein</fullName>
    </submittedName>
</protein>
<dbReference type="EMBL" id="VSRR010010352">
    <property type="protein sequence ID" value="MPC51697.1"/>
    <property type="molecule type" value="Genomic_DNA"/>
</dbReference>
<accession>A0A5B7G2B8</accession>
<keyword evidence="2" id="KW-1185">Reference proteome</keyword>